<keyword evidence="2" id="KW-1185">Reference proteome</keyword>
<gene>
    <name evidence="1" type="ORF">DNU06_07875</name>
</gene>
<reference evidence="1 2" key="1">
    <citation type="submission" date="2018-06" db="EMBL/GenBank/DDBJ databases">
        <title>The draft genome sequence of Crocinitomix sp. SM1701.</title>
        <authorList>
            <person name="Zhang X."/>
        </authorList>
    </citation>
    <scope>NUCLEOTIDE SEQUENCE [LARGE SCALE GENOMIC DNA]</scope>
    <source>
        <strain evidence="1 2">SM1701</strain>
    </source>
</reference>
<evidence type="ECO:0000313" key="1">
    <source>
        <dbReference type="EMBL" id="PZE17182.1"/>
    </source>
</evidence>
<organism evidence="1 2">
    <name type="scientific">Putridiphycobacter roseus</name>
    <dbReference type="NCBI Taxonomy" id="2219161"/>
    <lineage>
        <taxon>Bacteria</taxon>
        <taxon>Pseudomonadati</taxon>
        <taxon>Bacteroidota</taxon>
        <taxon>Flavobacteriia</taxon>
        <taxon>Flavobacteriales</taxon>
        <taxon>Crocinitomicaceae</taxon>
        <taxon>Putridiphycobacter</taxon>
    </lineage>
</organism>
<protein>
    <submittedName>
        <fullName evidence="1">Uncharacterized protein</fullName>
    </submittedName>
</protein>
<evidence type="ECO:0000313" key="2">
    <source>
        <dbReference type="Proteomes" id="UP000249248"/>
    </source>
</evidence>
<accession>A0A2W1NNG0</accession>
<sequence>MLLTIGTTGFLVLNKQYALTDYKIPLFSVPNGQVRVDFVNKSKENIKSISLFPNSEKIENIKVGERRTLTFEHPREGTYQFKVNFDSGNQIIAGNRYIEGGYFVTENIYNKVVETVY</sequence>
<comment type="caution">
    <text evidence="1">The sequence shown here is derived from an EMBL/GenBank/DDBJ whole genome shotgun (WGS) entry which is preliminary data.</text>
</comment>
<name>A0A2W1NNG0_9FLAO</name>
<dbReference type="AlphaFoldDB" id="A0A2W1NNG0"/>
<dbReference type="EMBL" id="QKSB01000004">
    <property type="protein sequence ID" value="PZE17182.1"/>
    <property type="molecule type" value="Genomic_DNA"/>
</dbReference>
<proteinExistence type="predicted"/>
<dbReference type="Proteomes" id="UP000249248">
    <property type="component" value="Unassembled WGS sequence"/>
</dbReference>